<organism evidence="7 8">
    <name type="scientific">Gimibacter soli</name>
    <dbReference type="NCBI Taxonomy" id="3024400"/>
    <lineage>
        <taxon>Bacteria</taxon>
        <taxon>Pseudomonadati</taxon>
        <taxon>Pseudomonadota</taxon>
        <taxon>Alphaproteobacteria</taxon>
        <taxon>Kordiimonadales</taxon>
        <taxon>Temperatibacteraceae</taxon>
        <taxon>Gimibacter</taxon>
    </lineage>
</organism>
<evidence type="ECO:0000256" key="1">
    <source>
        <dbReference type="ARBA" id="ARBA00022617"/>
    </source>
</evidence>
<dbReference type="RefSeq" id="WP_289503777.1">
    <property type="nucleotide sequence ID" value="NZ_CP116805.1"/>
</dbReference>
<dbReference type="InterPro" id="IPR009056">
    <property type="entry name" value="Cyt_c-like_dom"/>
</dbReference>
<keyword evidence="2 4" id="KW-0479">Metal-binding</keyword>
<evidence type="ECO:0000313" key="8">
    <source>
        <dbReference type="Proteomes" id="UP001217500"/>
    </source>
</evidence>
<dbReference type="InterPro" id="IPR054539">
    <property type="entry name" value="Beta-prop_PDH"/>
</dbReference>
<gene>
    <name evidence="7" type="ORF">PH603_16085</name>
</gene>
<dbReference type="Proteomes" id="UP001217500">
    <property type="component" value="Chromosome"/>
</dbReference>
<keyword evidence="5" id="KW-0472">Membrane</keyword>
<dbReference type="InterPro" id="IPR011042">
    <property type="entry name" value="6-blade_b-propeller_TolB-like"/>
</dbReference>
<accession>A0AAF0BH18</accession>
<reference evidence="7" key="1">
    <citation type="submission" date="2023-01" db="EMBL/GenBank/DDBJ databases">
        <title>The genome sequence of Kordiimonadaceae bacterium 6D33.</title>
        <authorList>
            <person name="Liu Y."/>
        </authorList>
    </citation>
    <scope>NUCLEOTIDE SEQUENCE</scope>
    <source>
        <strain evidence="7">6D33</strain>
    </source>
</reference>
<dbReference type="GO" id="GO:0046872">
    <property type="term" value="F:metal ion binding"/>
    <property type="evidence" value="ECO:0007669"/>
    <property type="project" value="UniProtKB-KW"/>
</dbReference>
<evidence type="ECO:0000256" key="5">
    <source>
        <dbReference type="SAM" id="Phobius"/>
    </source>
</evidence>
<dbReference type="Gene3D" id="2.120.10.30">
    <property type="entry name" value="TolB, C-terminal domain"/>
    <property type="match status" value="1"/>
</dbReference>
<protein>
    <submittedName>
        <fullName evidence="7">PQQ-dependent sugar dehydrogenase</fullName>
    </submittedName>
</protein>
<name>A0AAF0BH18_9PROT</name>
<feature type="transmembrane region" description="Helical" evidence="5">
    <location>
        <begin position="7"/>
        <end position="25"/>
    </location>
</feature>
<dbReference type="PANTHER" id="PTHR33546:SF1">
    <property type="entry name" value="LARGE, MULTIFUNCTIONAL SECRETED PROTEIN"/>
    <property type="match status" value="1"/>
</dbReference>
<evidence type="ECO:0000256" key="2">
    <source>
        <dbReference type="ARBA" id="ARBA00022723"/>
    </source>
</evidence>
<dbReference type="EMBL" id="CP116805">
    <property type="protein sequence ID" value="WCL54058.1"/>
    <property type="molecule type" value="Genomic_DNA"/>
</dbReference>
<keyword evidence="3 4" id="KW-0408">Iron</keyword>
<evidence type="ECO:0000313" key="7">
    <source>
        <dbReference type="EMBL" id="WCL54058.1"/>
    </source>
</evidence>
<evidence type="ECO:0000256" key="4">
    <source>
        <dbReference type="PROSITE-ProRule" id="PRU00433"/>
    </source>
</evidence>
<keyword evidence="1 4" id="KW-0349">Heme</keyword>
<dbReference type="AlphaFoldDB" id="A0AAF0BH18"/>
<dbReference type="SUPFAM" id="SSF50952">
    <property type="entry name" value="Soluble quinoprotein glucose dehydrogenase"/>
    <property type="match status" value="1"/>
</dbReference>
<dbReference type="PANTHER" id="PTHR33546">
    <property type="entry name" value="LARGE, MULTIFUNCTIONAL SECRETED PROTEIN-RELATED"/>
    <property type="match status" value="1"/>
</dbReference>
<dbReference type="GO" id="GO:0009055">
    <property type="term" value="F:electron transfer activity"/>
    <property type="evidence" value="ECO:0007669"/>
    <property type="project" value="InterPro"/>
</dbReference>
<dbReference type="SUPFAM" id="SSF46626">
    <property type="entry name" value="Cytochrome c"/>
    <property type="match status" value="1"/>
</dbReference>
<keyword evidence="8" id="KW-1185">Reference proteome</keyword>
<evidence type="ECO:0000259" key="6">
    <source>
        <dbReference type="PROSITE" id="PS51007"/>
    </source>
</evidence>
<keyword evidence="5" id="KW-0812">Transmembrane</keyword>
<keyword evidence="5" id="KW-1133">Transmembrane helix</keyword>
<proteinExistence type="predicted"/>
<dbReference type="PROSITE" id="PS51007">
    <property type="entry name" value="CYTC"/>
    <property type="match status" value="1"/>
</dbReference>
<dbReference type="InterPro" id="IPR011041">
    <property type="entry name" value="Quinoprot_gluc/sorb_DH_b-prop"/>
</dbReference>
<dbReference type="Gene3D" id="1.10.760.10">
    <property type="entry name" value="Cytochrome c-like domain"/>
    <property type="match status" value="1"/>
</dbReference>
<feature type="domain" description="Cytochrome c" evidence="6">
    <location>
        <begin position="419"/>
        <end position="495"/>
    </location>
</feature>
<dbReference type="Pfam" id="PF22807">
    <property type="entry name" value="TrAA12"/>
    <property type="match status" value="2"/>
</dbReference>
<dbReference type="InterPro" id="IPR036909">
    <property type="entry name" value="Cyt_c-like_dom_sf"/>
</dbReference>
<evidence type="ECO:0000256" key="3">
    <source>
        <dbReference type="ARBA" id="ARBA00023004"/>
    </source>
</evidence>
<sequence length="496" mass="53165">MSKKKWIIGLGAVVGAAVAGVWWMAPTINGPFLDFLTGKEAKAVDANTASNRLQVPEGFEIGIYADGVEKARMMRFTAAGDMIVATHRDGKVVLLHADKDGDGRADGRTQLAGGLDLPSGIDLDDQYLYIAEETQVSRAPFDAATRTMGEMETIFTGMPEDGNHRTRTLGIGPDGRIYVTVGSTCNVCIETELYRAEMIVMNRDGSEARTYATGLRNSVGFDWQPETGKLFATDNGRDLLGDTYPDCELNEVVDGGFYGWPFANNNKEIDPDMGKGHEADVARSIAPVHGFGGHRAPLGMRFLTPGQEPAGYEGAALVAEHGSWNSSVLVGYKVVSLHWGVDGKVTERDFLTGFEKNEDVIGRPVDVVQGPDGAIYVSDDYSGTIYRVTWGGMKAGSMDRAAADAADPLAGIDPARLEERAGLGRLLFIGNDCASCHVPEAAPEGVAVKELKDLKARFDIAGLKALLANPPGPMPTFELTDAEREALAIYLLKDAG</sequence>
<dbReference type="GO" id="GO:0020037">
    <property type="term" value="F:heme binding"/>
    <property type="evidence" value="ECO:0007669"/>
    <property type="project" value="InterPro"/>
</dbReference>
<dbReference type="KEGG" id="gso:PH603_16085"/>